<dbReference type="OrthoDB" id="1053324at2"/>
<gene>
    <name evidence="1" type="ORF">EPI11_00045</name>
</gene>
<dbReference type="GO" id="GO:0016740">
    <property type="term" value="F:transferase activity"/>
    <property type="evidence" value="ECO:0007669"/>
    <property type="project" value="UniProtKB-KW"/>
</dbReference>
<sequence length="289" mass="32231">MARTIQTIKSDITTPFMANDVLAGIYGYQPSSSFEANFSTVSLENILFDIFALAVFLFEQMHDQHKFEVTNMLANQKAGTLPWYRTMALRFLWGFDLVTDSDIFITAGATPEQIEAARIVKYSAVNEATESSRIIIKIAGETNGILSPITEPQKESFEAYLNEVRFAGDKITVINFLPDKLFLALQIKRDPLVLNANGMSILNGNYPVNEALQEFMKELPFNGELILLHLIDKLQLVPGVIIPTLLMAESSWINPSDGGYGDPQPITISKIPESGYFEIDNYNGISYVV</sequence>
<protein>
    <submittedName>
        <fullName evidence="1">Nucleotidyltransferase</fullName>
    </submittedName>
</protein>
<keyword evidence="1" id="KW-0808">Transferase</keyword>
<evidence type="ECO:0000313" key="2">
    <source>
        <dbReference type="Proteomes" id="UP000287527"/>
    </source>
</evidence>
<organism evidence="1 2">
    <name type="scientific">Flavobacterium cerinum</name>
    <dbReference type="NCBI Taxonomy" id="2502784"/>
    <lineage>
        <taxon>Bacteria</taxon>
        <taxon>Pseudomonadati</taxon>
        <taxon>Bacteroidota</taxon>
        <taxon>Flavobacteriia</taxon>
        <taxon>Flavobacteriales</taxon>
        <taxon>Flavobacteriaceae</taxon>
        <taxon>Flavobacterium</taxon>
    </lineage>
</organism>
<keyword evidence="2" id="KW-1185">Reference proteome</keyword>
<comment type="caution">
    <text evidence="1">The sequence shown here is derived from an EMBL/GenBank/DDBJ whole genome shotgun (WGS) entry which is preliminary data.</text>
</comment>
<name>A0A444HEL2_9FLAO</name>
<evidence type="ECO:0000313" key="1">
    <source>
        <dbReference type="EMBL" id="RWX03354.1"/>
    </source>
</evidence>
<reference evidence="1 2" key="1">
    <citation type="submission" date="2019-01" db="EMBL/GenBank/DDBJ databases">
        <title>Flavobacterium sp. nov.,isolated from freshwater.</title>
        <authorList>
            <person name="Zhang R."/>
            <person name="Du Z.-J."/>
        </authorList>
    </citation>
    <scope>NUCLEOTIDE SEQUENCE [LARGE SCALE GENOMIC DNA]</scope>
    <source>
        <strain evidence="1 2">1E403</strain>
    </source>
</reference>
<dbReference type="Proteomes" id="UP000287527">
    <property type="component" value="Unassembled WGS sequence"/>
</dbReference>
<dbReference type="RefSeq" id="WP_128387910.1">
    <property type="nucleotide sequence ID" value="NZ_SBII01000001.1"/>
</dbReference>
<dbReference type="AlphaFoldDB" id="A0A444HEL2"/>
<accession>A0A444HEL2</accession>
<dbReference type="EMBL" id="SBII01000001">
    <property type="protein sequence ID" value="RWX03354.1"/>
    <property type="molecule type" value="Genomic_DNA"/>
</dbReference>
<proteinExistence type="predicted"/>